<dbReference type="Proteomes" id="UP001054820">
    <property type="component" value="Chromosome"/>
</dbReference>
<keyword evidence="5 9" id="KW-0653">Protein transport</keyword>
<dbReference type="RefSeq" id="WP_237262249.1">
    <property type="nucleotide sequence ID" value="NZ_AP024202.1"/>
</dbReference>
<evidence type="ECO:0000256" key="5">
    <source>
        <dbReference type="ARBA" id="ARBA00022927"/>
    </source>
</evidence>
<keyword evidence="11" id="KW-1185">Reference proteome</keyword>
<keyword evidence="3 9" id="KW-1003">Cell membrane</keyword>
<feature type="transmembrane region" description="Helical" evidence="9">
    <location>
        <begin position="95"/>
        <end position="119"/>
    </location>
</feature>
<proteinExistence type="inferred from homology"/>
<evidence type="ECO:0000256" key="1">
    <source>
        <dbReference type="ARBA" id="ARBA00004370"/>
    </source>
</evidence>
<gene>
    <name evidence="9 10" type="primary">secE</name>
    <name evidence="10" type="ORF">THMIRHAM_03360</name>
</gene>
<dbReference type="Pfam" id="PF00584">
    <property type="entry name" value="SecE"/>
    <property type="match status" value="1"/>
</dbReference>
<sequence>MSKELENQGNSNSLDTVKMVLSLLVLVGSLVGYYIFQEMHPVVRVLGVVAGAAIAVFILYQTTVGRSWFHYLSLAKREVRQVVWPTRPETVQMTLIVFVVVILMGIFLWLVDMFFLWAVQLLTGQGG</sequence>
<keyword evidence="4 9" id="KW-0812">Transmembrane</keyword>
<evidence type="ECO:0000256" key="3">
    <source>
        <dbReference type="ARBA" id="ARBA00022475"/>
    </source>
</evidence>
<keyword evidence="8 9" id="KW-0472">Membrane</keyword>
<dbReference type="PANTHER" id="PTHR33910">
    <property type="entry name" value="PROTEIN TRANSLOCASE SUBUNIT SECE"/>
    <property type="match status" value="1"/>
</dbReference>
<evidence type="ECO:0000256" key="9">
    <source>
        <dbReference type="HAMAP-Rule" id="MF_00422"/>
    </source>
</evidence>
<comment type="similarity">
    <text evidence="9">Belongs to the SecE/SEC61-gamma family.</text>
</comment>
<evidence type="ECO:0000256" key="6">
    <source>
        <dbReference type="ARBA" id="ARBA00022989"/>
    </source>
</evidence>
<dbReference type="InterPro" id="IPR001901">
    <property type="entry name" value="Translocase_SecE/Sec61-g"/>
</dbReference>
<evidence type="ECO:0000313" key="11">
    <source>
        <dbReference type="Proteomes" id="UP001054820"/>
    </source>
</evidence>
<dbReference type="InterPro" id="IPR038379">
    <property type="entry name" value="SecE_sf"/>
</dbReference>
<dbReference type="HAMAP" id="MF_00422">
    <property type="entry name" value="SecE"/>
    <property type="match status" value="1"/>
</dbReference>
<dbReference type="EMBL" id="AP024202">
    <property type="protein sequence ID" value="BCN92551.1"/>
    <property type="molecule type" value="Genomic_DNA"/>
</dbReference>
<keyword evidence="7 9" id="KW-0811">Translocation</keyword>
<comment type="subunit">
    <text evidence="9">Component of the Sec protein translocase complex. Heterotrimer consisting of SecY, SecE and SecG subunits. The heterotrimers can form oligomers, although 1 heterotrimer is thought to be able to translocate proteins. Interacts with the ribosome. Interacts with SecDF, and other proteins may be involved. Interacts with SecA.</text>
</comment>
<comment type="subcellular location">
    <subcellularLocation>
        <location evidence="1">Membrane</location>
    </subcellularLocation>
</comment>
<evidence type="ECO:0000313" key="10">
    <source>
        <dbReference type="EMBL" id="BCN92551.1"/>
    </source>
</evidence>
<feature type="transmembrane region" description="Helical" evidence="9">
    <location>
        <begin position="42"/>
        <end position="60"/>
    </location>
</feature>
<keyword evidence="2 9" id="KW-0813">Transport</keyword>
<evidence type="ECO:0000256" key="4">
    <source>
        <dbReference type="ARBA" id="ARBA00022692"/>
    </source>
</evidence>
<dbReference type="Gene3D" id="1.20.5.1030">
    <property type="entry name" value="Preprotein translocase secy subunit"/>
    <property type="match status" value="1"/>
</dbReference>
<comment type="caution">
    <text evidence="9">Lacks conserved residue(s) required for the propagation of feature annotation.</text>
</comment>
<dbReference type="PRINTS" id="PR01650">
    <property type="entry name" value="SECETRNLCASE"/>
</dbReference>
<dbReference type="InterPro" id="IPR005807">
    <property type="entry name" value="SecE_bac"/>
</dbReference>
<organism evidence="10 11">
    <name type="scientific">Thiomicrorhabdus immobilis</name>
    <dbReference type="NCBI Taxonomy" id="2791037"/>
    <lineage>
        <taxon>Bacteria</taxon>
        <taxon>Pseudomonadati</taxon>
        <taxon>Pseudomonadota</taxon>
        <taxon>Gammaproteobacteria</taxon>
        <taxon>Thiotrichales</taxon>
        <taxon>Piscirickettsiaceae</taxon>
        <taxon>Thiomicrorhabdus</taxon>
    </lineage>
</organism>
<reference evidence="10" key="1">
    <citation type="journal article" date="2022" name="Arch. Microbiol.">
        <title>Thiomicrorhabdus immobilis sp. nov., a mesophilic sulfur-oxidizing bacterium isolated from sediment of a brackish lake in northern Japan.</title>
        <authorList>
            <person name="Kojima H."/>
            <person name="Mochizuki J."/>
            <person name="Kanda M."/>
            <person name="Watanabe T."/>
            <person name="Fukui M."/>
        </authorList>
    </citation>
    <scope>NUCLEOTIDE SEQUENCE</scope>
    <source>
        <strain evidence="10">Am19</strain>
    </source>
</reference>
<comment type="function">
    <text evidence="9">Essential subunit of the Sec protein translocation channel SecYEG. Clamps together the 2 halves of SecY. May contact the channel plug during translocation.</text>
</comment>
<protein>
    <recommendedName>
        <fullName evidence="9">Protein translocase subunit SecE</fullName>
    </recommendedName>
</protein>
<name>A0ABM7MB27_9GAMM</name>
<evidence type="ECO:0000256" key="7">
    <source>
        <dbReference type="ARBA" id="ARBA00023010"/>
    </source>
</evidence>
<evidence type="ECO:0000256" key="8">
    <source>
        <dbReference type="ARBA" id="ARBA00023136"/>
    </source>
</evidence>
<dbReference type="PANTHER" id="PTHR33910:SF1">
    <property type="entry name" value="PROTEIN TRANSLOCASE SUBUNIT SECE"/>
    <property type="match status" value="1"/>
</dbReference>
<feature type="transmembrane region" description="Helical" evidence="9">
    <location>
        <begin position="20"/>
        <end position="36"/>
    </location>
</feature>
<dbReference type="NCBIfam" id="TIGR00964">
    <property type="entry name" value="secE_bact"/>
    <property type="match status" value="1"/>
</dbReference>
<accession>A0ABM7MB27</accession>
<keyword evidence="6 9" id="KW-1133">Transmembrane helix</keyword>
<evidence type="ECO:0000256" key="2">
    <source>
        <dbReference type="ARBA" id="ARBA00022448"/>
    </source>
</evidence>